<keyword evidence="1" id="KW-1133">Transmembrane helix</keyword>
<evidence type="ECO:0008006" key="4">
    <source>
        <dbReference type="Google" id="ProtNLM"/>
    </source>
</evidence>
<dbReference type="KEGG" id="seds:AAY24_07710"/>
<feature type="transmembrane region" description="Helical" evidence="1">
    <location>
        <begin position="12"/>
        <end position="34"/>
    </location>
</feature>
<proteinExistence type="predicted"/>
<dbReference type="RefSeq" id="WP_046859187.1">
    <property type="nucleotide sequence ID" value="NZ_CP011412.1"/>
</dbReference>
<reference evidence="2 3" key="1">
    <citation type="journal article" date="2015" name="Genome Announc.">
        <title>Complete Genome Sequence of Sedimenticola thiotaurini Strain SIP-G1, a Polyphosphate- and Polyhydroxyalkanoate-Accumulating Sulfur-Oxidizing Gammaproteobacterium Isolated from Salt Marsh Sediments.</title>
        <authorList>
            <person name="Flood B.E."/>
            <person name="Jones D.S."/>
            <person name="Bailey J.V."/>
        </authorList>
    </citation>
    <scope>NUCLEOTIDE SEQUENCE [LARGE SCALE GENOMIC DNA]</scope>
    <source>
        <strain evidence="2 3">SIP-G1</strain>
    </source>
</reference>
<keyword evidence="1" id="KW-0812">Transmembrane</keyword>
<evidence type="ECO:0000256" key="1">
    <source>
        <dbReference type="SAM" id="Phobius"/>
    </source>
</evidence>
<evidence type="ECO:0000313" key="2">
    <source>
        <dbReference type="EMBL" id="AKH20252.1"/>
    </source>
</evidence>
<sequence>MKQTRMSQKISFFVAIVSYCAAICCLLASIYYFGELGRDHPVVASFAAAVVFFIGVGIVLHVIGRVDIPDLRIKSGPLNADKSDIN</sequence>
<dbReference type="EMBL" id="CP011412">
    <property type="protein sequence ID" value="AKH20252.1"/>
    <property type="molecule type" value="Genomic_DNA"/>
</dbReference>
<dbReference type="Proteomes" id="UP000034410">
    <property type="component" value="Chromosome"/>
</dbReference>
<evidence type="ECO:0000313" key="3">
    <source>
        <dbReference type="Proteomes" id="UP000034410"/>
    </source>
</evidence>
<keyword evidence="3" id="KW-1185">Reference proteome</keyword>
<dbReference type="AlphaFoldDB" id="A0A0F7JX96"/>
<organism evidence="2 3">
    <name type="scientific">Sedimenticola thiotaurini</name>
    <dbReference type="NCBI Taxonomy" id="1543721"/>
    <lineage>
        <taxon>Bacteria</taxon>
        <taxon>Pseudomonadati</taxon>
        <taxon>Pseudomonadota</taxon>
        <taxon>Gammaproteobacteria</taxon>
        <taxon>Chromatiales</taxon>
        <taxon>Sedimenticolaceae</taxon>
        <taxon>Sedimenticola</taxon>
    </lineage>
</organism>
<protein>
    <recommendedName>
        <fullName evidence="4">Hemerythrin family protein</fullName>
    </recommendedName>
</protein>
<feature type="transmembrane region" description="Helical" evidence="1">
    <location>
        <begin position="46"/>
        <end position="64"/>
    </location>
</feature>
<keyword evidence="1" id="KW-0472">Membrane</keyword>
<accession>A0A0F7JX96</accession>
<name>A0A0F7JX96_9GAMM</name>
<gene>
    <name evidence="2" type="ORF">AAY24_07710</name>
</gene>